<accession>A0A212AFV2</accession>
<organism evidence="3 4">
    <name type="scientific">Haematobacter genomosp. 1</name>
    <dbReference type="NCBI Taxonomy" id="366618"/>
    <lineage>
        <taxon>Bacteria</taxon>
        <taxon>Pseudomonadati</taxon>
        <taxon>Pseudomonadota</taxon>
        <taxon>Alphaproteobacteria</taxon>
        <taxon>Rhodobacterales</taxon>
        <taxon>Paracoccaceae</taxon>
        <taxon>Haematobacter</taxon>
    </lineage>
</organism>
<evidence type="ECO:0000259" key="2">
    <source>
        <dbReference type="PROSITE" id="PS50234"/>
    </source>
</evidence>
<dbReference type="Gene3D" id="3.40.50.410">
    <property type="entry name" value="von Willebrand factor, type A domain"/>
    <property type="match status" value="1"/>
</dbReference>
<dbReference type="SMART" id="SM00327">
    <property type="entry name" value="VWA"/>
    <property type="match status" value="1"/>
</dbReference>
<dbReference type="SUPFAM" id="SSF53300">
    <property type="entry name" value="vWA-like"/>
    <property type="match status" value="1"/>
</dbReference>
<evidence type="ECO:0000256" key="1">
    <source>
        <dbReference type="SAM" id="Phobius"/>
    </source>
</evidence>
<feature type="transmembrane region" description="Helical" evidence="1">
    <location>
        <begin position="45"/>
        <end position="67"/>
    </location>
</feature>
<keyword evidence="1" id="KW-0812">Transmembrane</keyword>
<sequence>MIGFVSPLWLLLLPLAAVPLVLPLLVARAQPALGGGPPGGAWLEPLLRLLGALAVAGLLVGLAGPYAGGGTRARIGTGAHLVLLIDRSMSMNDSFAGRRPDGSNEAKAAAAKRLLAEFAASRPHDRIAVAAFSTAPMLILPMTDSRDAVAAAIAAIDEPGLSKTDVGRGLALAFSLFDDTAENASRAVIMVSDGAGIIPREVQDLLTAEAVRQGARLYWLYLRTANSRGLFDKPAPGEPDTAQARPERHLNLFLERLGIPYRAFEAENPEAVARAIAEIDRLEARPLLYREPVPRRDLTRFAWAAAFAATALLTLARLLERAERPRPVGPYILEPGEERR</sequence>
<comment type="caution">
    <text evidence="3">The sequence shown here is derived from an EMBL/GenBank/DDBJ whole genome shotgun (WGS) entry which is preliminary data.</text>
</comment>
<dbReference type="OrthoDB" id="6206554at2"/>
<dbReference type="CDD" id="cd00198">
    <property type="entry name" value="vWFA"/>
    <property type="match status" value="1"/>
</dbReference>
<keyword evidence="4" id="KW-1185">Reference proteome</keyword>
<reference evidence="3 4" key="1">
    <citation type="submission" date="2016-12" db="EMBL/GenBank/DDBJ databases">
        <title>Comparison of Traditional DNA-DNA Hybridization with In Silico Genomic Analysis.</title>
        <authorList>
            <person name="Nicholson A.C."/>
            <person name="Humrighouse B.W."/>
            <person name="Graziano J."/>
            <person name="Lasker B."/>
            <person name="Whitney A.M."/>
            <person name="Mcquiston J.R."/>
        </authorList>
    </citation>
    <scope>NUCLEOTIDE SEQUENCE [LARGE SCALE GENOMIC DNA]</scope>
    <source>
        <strain evidence="3 4">H2240</strain>
    </source>
</reference>
<dbReference type="InterPro" id="IPR036465">
    <property type="entry name" value="vWFA_dom_sf"/>
</dbReference>
<evidence type="ECO:0000313" key="3">
    <source>
        <dbReference type="EMBL" id="OWJ80309.1"/>
    </source>
</evidence>
<keyword evidence="1" id="KW-1133">Transmembrane helix</keyword>
<dbReference type="EMBL" id="NIPW01000005">
    <property type="protein sequence ID" value="OWJ80309.1"/>
    <property type="molecule type" value="Genomic_DNA"/>
</dbReference>
<dbReference type="PROSITE" id="PS50234">
    <property type="entry name" value="VWFA"/>
    <property type="match status" value="1"/>
</dbReference>
<protein>
    <submittedName>
        <fullName evidence="3">VWA domain-containing protein</fullName>
    </submittedName>
</protein>
<name>A0A212AFV2_9RHOB</name>
<proteinExistence type="predicted"/>
<keyword evidence="1" id="KW-0472">Membrane</keyword>
<evidence type="ECO:0000313" key="4">
    <source>
        <dbReference type="Proteomes" id="UP000196878"/>
    </source>
</evidence>
<dbReference type="Pfam" id="PF13519">
    <property type="entry name" value="VWA_2"/>
    <property type="match status" value="1"/>
</dbReference>
<dbReference type="Proteomes" id="UP000196878">
    <property type="component" value="Unassembled WGS sequence"/>
</dbReference>
<gene>
    <name evidence="3" type="ORF">CDV49_03295</name>
</gene>
<dbReference type="AlphaFoldDB" id="A0A212AFV2"/>
<dbReference type="RefSeq" id="WP_088214141.1">
    <property type="nucleotide sequence ID" value="NZ_NIPW01000005.1"/>
</dbReference>
<feature type="domain" description="VWFA" evidence="2">
    <location>
        <begin position="80"/>
        <end position="279"/>
    </location>
</feature>
<dbReference type="InterPro" id="IPR002035">
    <property type="entry name" value="VWF_A"/>
</dbReference>